<proteinExistence type="predicted"/>
<protein>
    <submittedName>
        <fullName evidence="1">DNA mismatch repair protein</fullName>
    </submittedName>
</protein>
<gene>
    <name evidence="1" type="ORF">QWI16_12735</name>
</gene>
<evidence type="ECO:0000313" key="1">
    <source>
        <dbReference type="EMBL" id="MDO3383038.1"/>
    </source>
</evidence>
<dbReference type="RefSeq" id="WP_302713709.1">
    <property type="nucleotide sequence ID" value="NZ_JAULRT010000060.1"/>
</dbReference>
<sequence length="497" mass="58005">MPTDEELIEKLSKEFGWYLALNNDRNIKLNGVLVEIPSHDIHQKTVRILEQGFTIKVIRWDDKPSSEKSYNYLIANNNKVITKELSKANNKVSFHTSAYAFSEWLDGYDPDTLELDPHHDESKKVIRETYRIMTEFQREIYKNYLRRFVDEEITRFEKSGYFPSYTGLDREYAEWRKENTKKIVKDIYLADPQVFNRLSAKPAKILIRLLDKVLVSNENDTIYEVLEGVLDLTSESVENLAKQLKETTFDNIISTIESLQRRQNAIHMLKEVMDNRFSEVLETPDLQKIIENNTWLFGPQYTTLGAEENTFTSVAKNLRGKIKDIYIVSDSDIEEGADLDGANRQVDLFLARKIPTFDSANKPIFKCVIVEIKRPSISLNKKHLQQVDDYCEIISKHPAFASDKMKFEVILIGRKISKDDFQIGQRMNNLKDKSEFGLVTYNDKIKCYVKDWYTIFDEFDLSNNYLLKTLNSKLDDLSVRDTTDIVVDLQSRRPQMT</sequence>
<keyword evidence="2" id="KW-1185">Reference proteome</keyword>
<reference evidence="1" key="1">
    <citation type="submission" date="2023-07" db="EMBL/GenBank/DDBJ databases">
        <title>Gilvimarinus algae sp. nov., isolated from the surface of Kelp.</title>
        <authorList>
            <person name="Sun Y.Y."/>
            <person name="Gong Y."/>
            <person name="Du Z.J."/>
        </authorList>
    </citation>
    <scope>NUCLEOTIDE SEQUENCE</scope>
    <source>
        <strain evidence="1">SDUM040014</strain>
    </source>
</reference>
<name>A0ABT8TIZ0_9GAMM</name>
<evidence type="ECO:0000313" key="2">
    <source>
        <dbReference type="Proteomes" id="UP001168380"/>
    </source>
</evidence>
<dbReference type="EMBL" id="JAULRT010000060">
    <property type="protein sequence ID" value="MDO3383038.1"/>
    <property type="molecule type" value="Genomic_DNA"/>
</dbReference>
<accession>A0ABT8TIZ0</accession>
<organism evidence="1 2">
    <name type="scientific">Gilvimarinus algae</name>
    <dbReference type="NCBI Taxonomy" id="3058037"/>
    <lineage>
        <taxon>Bacteria</taxon>
        <taxon>Pseudomonadati</taxon>
        <taxon>Pseudomonadota</taxon>
        <taxon>Gammaproteobacteria</taxon>
        <taxon>Cellvibrionales</taxon>
        <taxon>Cellvibrionaceae</taxon>
        <taxon>Gilvimarinus</taxon>
    </lineage>
</organism>
<comment type="caution">
    <text evidence="1">The sequence shown here is derived from an EMBL/GenBank/DDBJ whole genome shotgun (WGS) entry which is preliminary data.</text>
</comment>
<dbReference type="Proteomes" id="UP001168380">
    <property type="component" value="Unassembled WGS sequence"/>
</dbReference>